<comment type="similarity">
    <text evidence="1">Belongs to the 'phage' integrase family.</text>
</comment>
<dbReference type="Pfam" id="PF00589">
    <property type="entry name" value="Phage_integrase"/>
    <property type="match status" value="1"/>
</dbReference>
<evidence type="ECO:0000256" key="2">
    <source>
        <dbReference type="ARBA" id="ARBA00023125"/>
    </source>
</evidence>
<dbReference type="AlphaFoldDB" id="A0A4V2HSP1"/>
<dbReference type="InterPro" id="IPR035386">
    <property type="entry name" value="Arm-DNA-bind_5"/>
</dbReference>
<dbReference type="InterPro" id="IPR010998">
    <property type="entry name" value="Integrase_recombinase_N"/>
</dbReference>
<dbReference type="InterPro" id="IPR050090">
    <property type="entry name" value="Tyrosine_recombinase_XerCD"/>
</dbReference>
<dbReference type="SUPFAM" id="SSF56349">
    <property type="entry name" value="DNA breaking-rejoining enzymes"/>
    <property type="match status" value="1"/>
</dbReference>
<proteinExistence type="inferred from homology"/>
<comment type="caution">
    <text evidence="5">The sequence shown here is derived from an EMBL/GenBank/DDBJ whole genome shotgun (WGS) entry which is preliminary data.</text>
</comment>
<keyword evidence="2" id="KW-0238">DNA-binding</keyword>
<dbReference type="PANTHER" id="PTHR30349:SF64">
    <property type="entry name" value="PROPHAGE INTEGRASE INTD-RELATED"/>
    <property type="match status" value="1"/>
</dbReference>
<dbReference type="OrthoDB" id="1094492at2"/>
<dbReference type="Gene3D" id="1.10.150.130">
    <property type="match status" value="1"/>
</dbReference>
<accession>A0A4V2HSP1</accession>
<dbReference type="InterPro" id="IPR013762">
    <property type="entry name" value="Integrase-like_cat_sf"/>
</dbReference>
<dbReference type="InterPro" id="IPR002104">
    <property type="entry name" value="Integrase_catalytic"/>
</dbReference>
<sequence>MLQTCNKVKKIDAYADIYLDPRKKADGKCSVKIKVTHKRNRKYFSTGIDLLPEEFDKIMYAQRRTREEKDVLKSLNYQKTKAISIIENLNVFTFAKFKEGYFESRDIHQDVSYAFDERIKELRENGKIGTAVTYECAQRSLSDFSPKLTFAEITPTWLRKYEKYMLDNNRSITTISIYLRALRAIFNNQNIDKANYPFGKGNGKYTITTGRNVKKALTLEEVAKIYNYEPENDAQARARDYWMFLYLCNGMNVKDLCLLKWEDLKGDILTYERSKTSSTKKDKKAIRVALKPESKEVIRKWGQPSLNQKDFIFPHLDKTMSPDRQRKVYQQLTKIINKYIQIIAKKLEIPQHVTTYSARHSFATVLKRSGANVSMISDLLGHSNISVTQSYLDSFEDDQIKEQTNVLTTGFKAAN</sequence>
<dbReference type="GO" id="GO:0006310">
    <property type="term" value="P:DNA recombination"/>
    <property type="evidence" value="ECO:0007669"/>
    <property type="project" value="UniProtKB-KW"/>
</dbReference>
<protein>
    <submittedName>
        <fullName evidence="5">Site-specific integrase</fullName>
    </submittedName>
</protein>
<evidence type="ECO:0000256" key="3">
    <source>
        <dbReference type="ARBA" id="ARBA00023172"/>
    </source>
</evidence>
<evidence type="ECO:0000259" key="4">
    <source>
        <dbReference type="PROSITE" id="PS51898"/>
    </source>
</evidence>
<dbReference type="Pfam" id="PF13102">
    <property type="entry name" value="Phage_int_SAM_5"/>
    <property type="match status" value="1"/>
</dbReference>
<keyword evidence="3" id="KW-0233">DNA recombination</keyword>
<dbReference type="PROSITE" id="PS51898">
    <property type="entry name" value="TYR_RECOMBINASE"/>
    <property type="match status" value="1"/>
</dbReference>
<dbReference type="GO" id="GO:0015074">
    <property type="term" value="P:DNA integration"/>
    <property type="evidence" value="ECO:0007669"/>
    <property type="project" value="InterPro"/>
</dbReference>
<dbReference type="Pfam" id="PF17293">
    <property type="entry name" value="Arm-DNA-bind_5"/>
    <property type="match status" value="1"/>
</dbReference>
<organism evidence="5 6">
    <name type="scientific">Flagellimonas allohymeniacidonis</name>
    <dbReference type="NCBI Taxonomy" id="2517819"/>
    <lineage>
        <taxon>Bacteria</taxon>
        <taxon>Pseudomonadati</taxon>
        <taxon>Bacteroidota</taxon>
        <taxon>Flavobacteriia</taxon>
        <taxon>Flavobacteriales</taxon>
        <taxon>Flavobacteriaceae</taxon>
        <taxon>Flagellimonas</taxon>
    </lineage>
</organism>
<evidence type="ECO:0000313" key="6">
    <source>
        <dbReference type="Proteomes" id="UP000291981"/>
    </source>
</evidence>
<dbReference type="GO" id="GO:0003677">
    <property type="term" value="F:DNA binding"/>
    <property type="evidence" value="ECO:0007669"/>
    <property type="project" value="UniProtKB-KW"/>
</dbReference>
<evidence type="ECO:0000256" key="1">
    <source>
        <dbReference type="ARBA" id="ARBA00008857"/>
    </source>
</evidence>
<gene>
    <name evidence="5" type="ORF">EW142_01305</name>
</gene>
<dbReference type="EMBL" id="SGIU01000001">
    <property type="protein sequence ID" value="TAI48470.1"/>
    <property type="molecule type" value="Genomic_DNA"/>
</dbReference>
<dbReference type="PANTHER" id="PTHR30349">
    <property type="entry name" value="PHAGE INTEGRASE-RELATED"/>
    <property type="match status" value="1"/>
</dbReference>
<dbReference type="Gene3D" id="1.10.443.10">
    <property type="entry name" value="Intergrase catalytic core"/>
    <property type="match status" value="1"/>
</dbReference>
<keyword evidence="6" id="KW-1185">Reference proteome</keyword>
<dbReference type="InterPro" id="IPR011010">
    <property type="entry name" value="DNA_brk_join_enz"/>
</dbReference>
<name>A0A4V2HSP1_9FLAO</name>
<dbReference type="Proteomes" id="UP000291981">
    <property type="component" value="Unassembled WGS sequence"/>
</dbReference>
<feature type="domain" description="Tyr recombinase" evidence="4">
    <location>
        <begin position="212"/>
        <end position="405"/>
    </location>
</feature>
<dbReference type="InterPro" id="IPR025269">
    <property type="entry name" value="SAM-like_dom"/>
</dbReference>
<evidence type="ECO:0000313" key="5">
    <source>
        <dbReference type="EMBL" id="TAI48470.1"/>
    </source>
</evidence>
<reference evidence="5 6" key="1">
    <citation type="submission" date="2019-02" db="EMBL/GenBank/DDBJ databases">
        <title>Draft genome sequence of Muricauda sp. 176CP4-71.</title>
        <authorList>
            <person name="Park J.-S."/>
        </authorList>
    </citation>
    <scope>NUCLEOTIDE SEQUENCE [LARGE SCALE GENOMIC DNA]</scope>
    <source>
        <strain evidence="5 6">176CP4-71</strain>
    </source>
</reference>